<dbReference type="PANTHER" id="PTHR45036">
    <property type="entry name" value="METHYLTRANSFERASE LIKE 7B"/>
    <property type="match status" value="1"/>
</dbReference>
<feature type="region of interest" description="Disordered" evidence="1">
    <location>
        <begin position="128"/>
        <end position="178"/>
    </location>
</feature>
<dbReference type="Proteomes" id="UP000310108">
    <property type="component" value="Unassembled WGS sequence"/>
</dbReference>
<dbReference type="SUPFAM" id="SSF53335">
    <property type="entry name" value="S-adenosyl-L-methionine-dependent methyltransferases"/>
    <property type="match status" value="1"/>
</dbReference>
<evidence type="ECO:0000313" key="3">
    <source>
        <dbReference type="Proteomes" id="UP000310108"/>
    </source>
</evidence>
<reference evidence="2 3" key="1">
    <citation type="journal article" date="2019" name="PLoS ONE">
        <title>Comparative genome analysis indicates high evolutionary potential of pathogenicity genes in Colletotrichum tanaceti.</title>
        <authorList>
            <person name="Lelwala R.V."/>
            <person name="Korhonen P.K."/>
            <person name="Young N.D."/>
            <person name="Scott J.B."/>
            <person name="Ades P.A."/>
            <person name="Gasser R.B."/>
            <person name="Taylor P.W.J."/>
        </authorList>
    </citation>
    <scope>NUCLEOTIDE SEQUENCE [LARGE SCALE GENOMIC DNA]</scope>
    <source>
        <strain evidence="2">BRIP57314</strain>
    </source>
</reference>
<organism evidence="2 3">
    <name type="scientific">Colletotrichum tanaceti</name>
    <dbReference type="NCBI Taxonomy" id="1306861"/>
    <lineage>
        <taxon>Eukaryota</taxon>
        <taxon>Fungi</taxon>
        <taxon>Dikarya</taxon>
        <taxon>Ascomycota</taxon>
        <taxon>Pezizomycotina</taxon>
        <taxon>Sordariomycetes</taxon>
        <taxon>Hypocreomycetidae</taxon>
        <taxon>Glomerellales</taxon>
        <taxon>Glomerellaceae</taxon>
        <taxon>Colletotrichum</taxon>
        <taxon>Colletotrichum destructivum species complex</taxon>
    </lineage>
</organism>
<keyword evidence="3" id="KW-1185">Reference proteome</keyword>
<sequence>MLTLAEVSEVVSGLIDPWVFLAHAFYYLPGTVLRLLRAADFATLASPSRLRDAWFSAFWGWAGPNIREGNSDRVVALLEGRVARGDVVVGVGVGVGDPVHPPVGSVVLEIGPGSGLWVDLFSKRGEKPDASRSVGGGSGSSSSGSSSSGGSSSGGSSSGGSSSGGSSSSGSGSSGGVRRRVAEGVTKVYGVEPNTEVHPALKKRVHDAGLEGTYEIVPVGIESLSDPTAWGGKIDKGSVDCIVSVLCLCSIPEPERNIRELYSYLKKGGRWYLYEHVKATGSWPIRLYQRRRTLTQVHPKRGASGSHNYQLLTPAAGVVNLVWPRALNGCQLCRNTEKTLRSAGPWHDIDVVQPPSEPWFQVVPHIFGTLTK</sequence>
<dbReference type="InterPro" id="IPR052356">
    <property type="entry name" value="Thiol_S-MT"/>
</dbReference>
<dbReference type="InterPro" id="IPR029063">
    <property type="entry name" value="SAM-dependent_MTases_sf"/>
</dbReference>
<evidence type="ECO:0008006" key="4">
    <source>
        <dbReference type="Google" id="ProtNLM"/>
    </source>
</evidence>
<protein>
    <recommendedName>
        <fullName evidence="4">Methyltransferase-like protein 7B</fullName>
    </recommendedName>
</protein>
<evidence type="ECO:0000313" key="2">
    <source>
        <dbReference type="EMBL" id="TKW54282.1"/>
    </source>
</evidence>
<accession>A0A4U6XG99</accession>
<feature type="compositionally biased region" description="Gly residues" evidence="1">
    <location>
        <begin position="151"/>
        <end position="163"/>
    </location>
</feature>
<feature type="compositionally biased region" description="Low complexity" evidence="1">
    <location>
        <begin position="140"/>
        <end position="150"/>
    </location>
</feature>
<proteinExistence type="predicted"/>
<dbReference type="PANTHER" id="PTHR45036:SF1">
    <property type="entry name" value="METHYLTRANSFERASE LIKE 7A"/>
    <property type="match status" value="1"/>
</dbReference>
<dbReference type="AlphaFoldDB" id="A0A4U6XG99"/>
<name>A0A4U6XG99_9PEZI</name>
<evidence type="ECO:0000256" key="1">
    <source>
        <dbReference type="SAM" id="MobiDB-lite"/>
    </source>
</evidence>
<comment type="caution">
    <text evidence="2">The sequence shown here is derived from an EMBL/GenBank/DDBJ whole genome shotgun (WGS) entry which is preliminary data.</text>
</comment>
<dbReference type="STRING" id="1306861.A0A4U6XG99"/>
<gene>
    <name evidence="2" type="ORF">CTA1_6450</name>
</gene>
<dbReference type="Pfam" id="PF13489">
    <property type="entry name" value="Methyltransf_23"/>
    <property type="match status" value="1"/>
</dbReference>
<dbReference type="Gene3D" id="3.40.50.150">
    <property type="entry name" value="Vaccinia Virus protein VP39"/>
    <property type="match status" value="1"/>
</dbReference>
<dbReference type="EMBL" id="PJEX01000145">
    <property type="protein sequence ID" value="TKW54282.1"/>
    <property type="molecule type" value="Genomic_DNA"/>
</dbReference>